<organism evidence="1 2">
    <name type="scientific">Bradyrhizobium zhanjiangense</name>
    <dbReference type="NCBI Taxonomy" id="1325107"/>
    <lineage>
        <taxon>Bacteria</taxon>
        <taxon>Pseudomonadati</taxon>
        <taxon>Pseudomonadota</taxon>
        <taxon>Alphaproteobacteria</taxon>
        <taxon>Hyphomicrobiales</taxon>
        <taxon>Nitrobacteraceae</taxon>
        <taxon>Bradyrhizobium</taxon>
    </lineage>
</organism>
<protein>
    <submittedName>
        <fullName evidence="1">Uncharacterized protein</fullName>
    </submittedName>
</protein>
<proteinExistence type="predicted"/>
<comment type="caution">
    <text evidence="1">The sequence shown here is derived from an EMBL/GenBank/DDBJ whole genome shotgun (WGS) entry which is preliminary data.</text>
</comment>
<evidence type="ECO:0000313" key="2">
    <source>
        <dbReference type="Proteomes" id="UP000289946"/>
    </source>
</evidence>
<name>A0ABY0D8G0_9BRAD</name>
<dbReference type="EMBL" id="RDRA01000052">
    <property type="protein sequence ID" value="RXG84922.1"/>
    <property type="molecule type" value="Genomic_DNA"/>
</dbReference>
<dbReference type="RefSeq" id="WP_128943009.1">
    <property type="nucleotide sequence ID" value="NZ_RDRA01000052.1"/>
</dbReference>
<gene>
    <name evidence="1" type="ORF">EAS62_39310</name>
</gene>
<keyword evidence="2" id="KW-1185">Reference proteome</keyword>
<reference evidence="1 2" key="1">
    <citation type="submission" date="2018-10" db="EMBL/GenBank/DDBJ databases">
        <title>Bradyrhizobium sp. nov., isolated from effective nodules of peanut in China.</title>
        <authorList>
            <person name="Li Y."/>
        </authorList>
    </citation>
    <scope>NUCLEOTIDE SEQUENCE [LARGE SCALE GENOMIC DNA]</scope>
    <source>
        <strain evidence="1 2">CCBAU 51781</strain>
    </source>
</reference>
<dbReference type="Proteomes" id="UP000289946">
    <property type="component" value="Unassembled WGS sequence"/>
</dbReference>
<evidence type="ECO:0000313" key="1">
    <source>
        <dbReference type="EMBL" id="RXG84922.1"/>
    </source>
</evidence>
<sequence length="61" mass="6648">MGLSETSHWLPDPSEVLRLPGRRSLMLCRSDILRYPVLASKVNFARGGIGAGGKSTIVGWH</sequence>
<accession>A0ABY0D8G0</accession>